<accession>A0A9P7N162</accession>
<reference evidence="2 3" key="1">
    <citation type="journal article" date="2020" name="bioRxiv">
        <title>Whole genome comparisons of ergot fungi reveals the divergence and evolution of species within the genus Claviceps are the result of varying mechanisms driving genome evolution and host range expansion.</title>
        <authorList>
            <person name="Wyka S.A."/>
            <person name="Mondo S.J."/>
            <person name="Liu M."/>
            <person name="Dettman J."/>
            <person name="Nalam V."/>
            <person name="Broders K.D."/>
        </authorList>
    </citation>
    <scope>NUCLEOTIDE SEQUENCE</scope>
    <source>
        <strain evidence="2">CCC 1102</strain>
        <strain evidence="1 3">LM583</strain>
    </source>
</reference>
<dbReference type="AlphaFoldDB" id="A0A9P7N162"/>
<protein>
    <submittedName>
        <fullName evidence="2">Uncharacterized protein</fullName>
    </submittedName>
</protein>
<gene>
    <name evidence="2" type="ORF">E4U56_007784</name>
    <name evidence="1" type="ORF">E4U57_007094</name>
</gene>
<dbReference type="Proteomes" id="UP000742024">
    <property type="component" value="Unassembled WGS sequence"/>
</dbReference>
<evidence type="ECO:0000313" key="2">
    <source>
        <dbReference type="EMBL" id="KAG5977481.1"/>
    </source>
</evidence>
<comment type="caution">
    <text evidence="2">The sequence shown here is derived from an EMBL/GenBank/DDBJ whole genome shotgun (WGS) entry which is preliminary data.</text>
</comment>
<name>A0A9P7N162_9HYPO</name>
<dbReference type="EMBL" id="SRPS01000008">
    <property type="protein sequence ID" value="KAG5977481.1"/>
    <property type="molecule type" value="Genomic_DNA"/>
</dbReference>
<organism evidence="2 4">
    <name type="scientific">Claviceps arundinis</name>
    <dbReference type="NCBI Taxonomy" id="1623583"/>
    <lineage>
        <taxon>Eukaryota</taxon>
        <taxon>Fungi</taxon>
        <taxon>Dikarya</taxon>
        <taxon>Ascomycota</taxon>
        <taxon>Pezizomycotina</taxon>
        <taxon>Sordariomycetes</taxon>
        <taxon>Hypocreomycetidae</taxon>
        <taxon>Hypocreales</taxon>
        <taxon>Clavicipitaceae</taxon>
        <taxon>Claviceps</taxon>
    </lineage>
</organism>
<evidence type="ECO:0000313" key="1">
    <source>
        <dbReference type="EMBL" id="KAG5962324.1"/>
    </source>
</evidence>
<proteinExistence type="predicted"/>
<keyword evidence="3" id="KW-1185">Reference proteome</keyword>
<evidence type="ECO:0000313" key="4">
    <source>
        <dbReference type="Proteomes" id="UP000784919"/>
    </source>
</evidence>
<dbReference type="Proteomes" id="UP000784919">
    <property type="component" value="Unassembled WGS sequence"/>
</dbReference>
<dbReference type="EMBL" id="SRPR01000069">
    <property type="protein sequence ID" value="KAG5962324.1"/>
    <property type="molecule type" value="Genomic_DNA"/>
</dbReference>
<dbReference type="OrthoDB" id="4957213at2759"/>
<evidence type="ECO:0000313" key="3">
    <source>
        <dbReference type="Proteomes" id="UP000742024"/>
    </source>
</evidence>
<sequence>MSYRLTHSRLVGIPIEQTENDSGGAAFAETNRQLEAATFVGMFIETNSSSSNDTENAPCPRAGMNDTMEAFSLAGAAASQMAFDRLRYIMGHRLAHRQAHREMSTAASVRMPELTPAECADLYPLHCTQEQWNQLVTEFSIQDISEIIFGQPGYANARSLDSFSNDAEGVLSPSIGVDTAAKAFSLATAAASQMAFGKIRYILGQRAAHRELSMAAGVGMPKLKLEECADLYPLKCTDEQWAQLVDDFSSEDISEIVLAQIEHDILRRRYNSGATGP</sequence>